<reference evidence="8" key="2">
    <citation type="journal article" date="2020" name="Data Brief">
        <title>Transcriptome dataset of Babesia bovis life stages within vertebrate and invertebrate hosts.</title>
        <authorList>
            <person name="Ueti M.W."/>
            <person name="Johnson W.C."/>
            <person name="Kappmeyer L.S."/>
            <person name="Herndon D.R."/>
            <person name="Mousel M.R."/>
            <person name="Reif K.E."/>
            <person name="Taus N.S."/>
            <person name="Ifeonu O.O."/>
            <person name="Silva J.C."/>
            <person name="Suarez C.E."/>
            <person name="Brayton K.A."/>
        </authorList>
    </citation>
    <scope>NUCLEOTIDE SEQUENCE [LARGE SCALE GENOMIC DNA]</scope>
</reference>
<feature type="chain" id="PRO_5002706884" evidence="5">
    <location>
        <begin position="38"/>
        <end position="234"/>
    </location>
</feature>
<dbReference type="SUPFAM" id="SSF57196">
    <property type="entry name" value="EGF/Laminin"/>
    <property type="match status" value="2"/>
</dbReference>
<dbReference type="SMART" id="SM00181">
    <property type="entry name" value="EGF"/>
    <property type="match status" value="3"/>
</dbReference>
<dbReference type="InterPro" id="IPR051022">
    <property type="entry name" value="Notch_Cell-Fate_Det"/>
</dbReference>
<dbReference type="Gene3D" id="2.10.25.10">
    <property type="entry name" value="Laminin"/>
    <property type="match status" value="2"/>
</dbReference>
<name>A7ASG4_BABBO</name>
<keyword evidence="1 4" id="KW-0245">EGF-like domain</keyword>
<dbReference type="AlphaFoldDB" id="A7ASG4"/>
<evidence type="ECO:0000256" key="5">
    <source>
        <dbReference type="SAM" id="SignalP"/>
    </source>
</evidence>
<dbReference type="PANTHER" id="PTHR24049">
    <property type="entry name" value="CRUMBS FAMILY MEMBER"/>
    <property type="match status" value="1"/>
</dbReference>
<dbReference type="EMBL" id="AAXT01000002">
    <property type="protein sequence ID" value="EDO07483.1"/>
    <property type="molecule type" value="Genomic_DNA"/>
</dbReference>
<feature type="domain" description="EGF-like" evidence="6">
    <location>
        <begin position="125"/>
        <end position="165"/>
    </location>
</feature>
<dbReference type="eggNOG" id="ENOG502R4S2">
    <property type="taxonomic scope" value="Eukaryota"/>
</dbReference>
<dbReference type="OMA" id="LAIDEPC"/>
<accession>A7ASG4</accession>
<evidence type="ECO:0000256" key="2">
    <source>
        <dbReference type="ARBA" id="ARBA00022737"/>
    </source>
</evidence>
<dbReference type="InterPro" id="IPR000742">
    <property type="entry name" value="EGF"/>
</dbReference>
<evidence type="ECO:0000313" key="7">
    <source>
        <dbReference type="EMBL" id="EDO07483.1"/>
    </source>
</evidence>
<evidence type="ECO:0000256" key="1">
    <source>
        <dbReference type="ARBA" id="ARBA00022536"/>
    </source>
</evidence>
<reference evidence="7 8" key="1">
    <citation type="journal article" date="2007" name="PLoS Pathog.">
        <title>Genome sequence of Babesia bovis and comparative analysis of apicomplexan hemoprotozoa.</title>
        <authorList>
            <person name="Brayton K.A."/>
            <person name="Lau A.O.T."/>
            <person name="Herndon D.R."/>
            <person name="Hannick L."/>
            <person name="Kappmeyer L.S."/>
            <person name="Berens S.J."/>
            <person name="Bidwell S.L."/>
            <person name="Brown W.C."/>
            <person name="Crabtree J."/>
            <person name="Fadrosh D."/>
            <person name="Feldblum T."/>
            <person name="Forberger H.A."/>
            <person name="Haas B.J."/>
            <person name="Howell J.M."/>
            <person name="Khouri H."/>
            <person name="Koo H."/>
            <person name="Mann D.J."/>
            <person name="Norimine J."/>
            <person name="Paulsen I.T."/>
            <person name="Radune D."/>
            <person name="Ren Q."/>
            <person name="Smith R.K. Jr."/>
            <person name="Suarez C.E."/>
            <person name="White O."/>
            <person name="Wortman J.R."/>
            <person name="Knowles D.P. Jr."/>
            <person name="McElwain T.F."/>
            <person name="Nene V.M."/>
        </authorList>
    </citation>
    <scope>NUCLEOTIDE SEQUENCE [LARGE SCALE GENOMIC DNA]</scope>
    <source>
        <strain evidence="7">T2Bo</strain>
    </source>
</reference>
<dbReference type="VEuPathDB" id="PiroplasmaDB:BBOV_IV011310"/>
<proteinExistence type="predicted"/>
<dbReference type="STRING" id="5865.A7ASG4"/>
<keyword evidence="3 4" id="KW-1015">Disulfide bond</keyword>
<dbReference type="PROSITE" id="PS50026">
    <property type="entry name" value="EGF_3"/>
    <property type="match status" value="2"/>
</dbReference>
<sequence length="234" mass="25957">MCEDTMWTPPRCIVNRVRSSRILWTLALLLTITEVLAIDEPCDDGSGDCKNGATCIKVNTEGQTKNMCICTEQYTGWDCSVKIDYCKNHCKPYRKDISCQQALCNQGTLACNCGPFFSGYNCEIEYNPCSQPATNPCGHGTCVFIRGTNQVICQCHPGWMANLNQQVMKLTWNGADIFVSPPCTGMINLYSVNIYAEPIKRGITGLAPMLTPSELNITYASNIQKPKHSGIRFL</sequence>
<keyword evidence="2" id="KW-0677">Repeat</keyword>
<comment type="caution">
    <text evidence="7">The sequence shown here is derived from an EMBL/GenBank/DDBJ whole genome shotgun (WGS) entry which is preliminary data.</text>
</comment>
<evidence type="ECO:0000256" key="4">
    <source>
        <dbReference type="PROSITE-ProRule" id="PRU00076"/>
    </source>
</evidence>
<keyword evidence="5" id="KW-0732">Signal</keyword>
<feature type="domain" description="EGF-like" evidence="6">
    <location>
        <begin position="38"/>
        <end position="80"/>
    </location>
</feature>
<evidence type="ECO:0000256" key="3">
    <source>
        <dbReference type="ARBA" id="ARBA00023157"/>
    </source>
</evidence>
<evidence type="ECO:0000313" key="8">
    <source>
        <dbReference type="Proteomes" id="UP000002173"/>
    </source>
</evidence>
<feature type="disulfide bond" evidence="4">
    <location>
        <begin position="70"/>
        <end position="79"/>
    </location>
</feature>
<evidence type="ECO:0000259" key="6">
    <source>
        <dbReference type="PROSITE" id="PS50026"/>
    </source>
</evidence>
<feature type="signal peptide" evidence="5">
    <location>
        <begin position="1"/>
        <end position="37"/>
    </location>
</feature>
<dbReference type="InParanoid" id="A7ASG4"/>
<protein>
    <submittedName>
        <fullName evidence="7">Membrane protein, putative</fullName>
    </submittedName>
</protein>
<reference evidence="8" key="3">
    <citation type="journal article" date="2021" name="Int. J. Parasitol.">
        <title>Comparative analysis of gene expression between Babesia bovis blood stages and kinetes allowed by improved genome annotation.</title>
        <authorList>
            <person name="Ueti M.W."/>
            <person name="Johnson W.C."/>
            <person name="Kappmeyer L.S."/>
            <person name="Herndon D.R."/>
            <person name="Mousel M.R."/>
            <person name="Reif K.E."/>
            <person name="Taus N.S."/>
            <person name="Ifeonu O.O."/>
            <person name="Silva J.C."/>
            <person name="Suarez C.E."/>
            <person name="Brayton K.A."/>
        </authorList>
    </citation>
    <scope>NUCLEOTIDE SEQUENCE [LARGE SCALE GENOMIC DNA]</scope>
</reference>
<organism evidence="7 8">
    <name type="scientific">Babesia bovis</name>
    <dbReference type="NCBI Taxonomy" id="5865"/>
    <lineage>
        <taxon>Eukaryota</taxon>
        <taxon>Sar</taxon>
        <taxon>Alveolata</taxon>
        <taxon>Apicomplexa</taxon>
        <taxon>Aconoidasida</taxon>
        <taxon>Piroplasmida</taxon>
        <taxon>Babesiidae</taxon>
        <taxon>Babesia</taxon>
    </lineage>
</organism>
<keyword evidence="8" id="KW-1185">Reference proteome</keyword>
<dbReference type="PROSITE" id="PS00022">
    <property type="entry name" value="EGF_1"/>
    <property type="match status" value="1"/>
</dbReference>
<gene>
    <name evidence="7" type="ORF">BBOV_IV011310</name>
</gene>
<dbReference type="Proteomes" id="UP000002173">
    <property type="component" value="Unassembled WGS sequence"/>
</dbReference>
<comment type="caution">
    <text evidence="4">Lacks conserved residue(s) required for the propagation of feature annotation.</text>
</comment>